<evidence type="ECO:0000259" key="2">
    <source>
        <dbReference type="Pfam" id="PF14111"/>
    </source>
</evidence>
<feature type="domain" description="DUF4283" evidence="2">
    <location>
        <begin position="2"/>
        <end position="71"/>
    </location>
</feature>
<dbReference type="InterPro" id="IPR005135">
    <property type="entry name" value="Endo/exonuclease/phosphatase"/>
</dbReference>
<organism evidence="3 4">
    <name type="scientific">Solanum commersonii</name>
    <name type="common">Commerson's wild potato</name>
    <name type="synonym">Commerson's nightshade</name>
    <dbReference type="NCBI Taxonomy" id="4109"/>
    <lineage>
        <taxon>Eukaryota</taxon>
        <taxon>Viridiplantae</taxon>
        <taxon>Streptophyta</taxon>
        <taxon>Embryophyta</taxon>
        <taxon>Tracheophyta</taxon>
        <taxon>Spermatophyta</taxon>
        <taxon>Magnoliopsida</taxon>
        <taxon>eudicotyledons</taxon>
        <taxon>Gunneridae</taxon>
        <taxon>Pentapetalae</taxon>
        <taxon>asterids</taxon>
        <taxon>lamiids</taxon>
        <taxon>Solanales</taxon>
        <taxon>Solanaceae</taxon>
        <taxon>Solanoideae</taxon>
        <taxon>Solaneae</taxon>
        <taxon>Solanum</taxon>
    </lineage>
</organism>
<dbReference type="Proteomes" id="UP000824120">
    <property type="component" value="Chromosome 2"/>
</dbReference>
<name>A0A9J6A7F4_SOLCO</name>
<dbReference type="Pfam" id="PF14111">
    <property type="entry name" value="DUF4283"/>
    <property type="match status" value="1"/>
</dbReference>
<dbReference type="PANTHER" id="PTHR34427:SF16">
    <property type="entry name" value="DUF4283 DOMAIN-CONTAINING PROTEIN"/>
    <property type="match status" value="1"/>
</dbReference>
<protein>
    <recommendedName>
        <fullName evidence="5">DUF4283 domain-containing protein</fullName>
    </recommendedName>
</protein>
<dbReference type="Gene3D" id="3.60.10.10">
    <property type="entry name" value="Endonuclease/exonuclease/phosphatase"/>
    <property type="match status" value="2"/>
</dbReference>
<evidence type="ECO:0008006" key="5">
    <source>
        <dbReference type="Google" id="ProtNLM"/>
    </source>
</evidence>
<dbReference type="OrthoDB" id="498125at2759"/>
<dbReference type="InterPro" id="IPR036691">
    <property type="entry name" value="Endo/exonu/phosph_ase_sf"/>
</dbReference>
<dbReference type="AlphaFoldDB" id="A0A9J6A7F4"/>
<dbReference type="PROSITE" id="PS00726">
    <property type="entry name" value="AP_NUCLEASE_F1_1"/>
    <property type="match status" value="1"/>
</dbReference>
<dbReference type="EMBL" id="JACXVP010000002">
    <property type="protein sequence ID" value="KAG5620219.1"/>
    <property type="molecule type" value="Genomic_DNA"/>
</dbReference>
<dbReference type="SUPFAM" id="SSF56219">
    <property type="entry name" value="DNase I-like"/>
    <property type="match status" value="1"/>
</dbReference>
<keyword evidence="4" id="KW-1185">Reference proteome</keyword>
<reference evidence="3 4" key="1">
    <citation type="submission" date="2020-09" db="EMBL/GenBank/DDBJ databases">
        <title>De no assembly of potato wild relative species, Solanum commersonii.</title>
        <authorList>
            <person name="Cho K."/>
        </authorList>
    </citation>
    <scope>NUCLEOTIDE SEQUENCE [LARGE SCALE GENOMIC DNA]</scope>
    <source>
        <strain evidence="3">LZ3.2</strain>
        <tissue evidence="3">Leaf</tissue>
    </source>
</reference>
<feature type="domain" description="Endonuclease/exonuclease/phosphatase" evidence="1">
    <location>
        <begin position="358"/>
        <end position="527"/>
    </location>
</feature>
<dbReference type="GO" id="GO:0006281">
    <property type="term" value="P:DNA repair"/>
    <property type="evidence" value="ECO:0007669"/>
    <property type="project" value="InterPro"/>
</dbReference>
<comment type="caution">
    <text evidence="3">The sequence shown here is derived from an EMBL/GenBank/DDBJ whole genome shotgun (WGS) entry which is preliminary data.</text>
</comment>
<dbReference type="InterPro" id="IPR020847">
    <property type="entry name" value="AP_endonuclease_F1_BS"/>
</dbReference>
<gene>
    <name evidence="3" type="ORF">H5410_005437</name>
</gene>
<dbReference type="PANTHER" id="PTHR34427">
    <property type="entry name" value="DUF4283 DOMAIN PROTEIN"/>
    <property type="match status" value="1"/>
</dbReference>
<evidence type="ECO:0000313" key="4">
    <source>
        <dbReference type="Proteomes" id="UP000824120"/>
    </source>
</evidence>
<evidence type="ECO:0000313" key="3">
    <source>
        <dbReference type="EMBL" id="KAG5620219.1"/>
    </source>
</evidence>
<evidence type="ECO:0000259" key="1">
    <source>
        <dbReference type="Pfam" id="PF03372"/>
    </source>
</evidence>
<dbReference type="Pfam" id="PF03372">
    <property type="entry name" value="Exo_endo_phos"/>
    <property type="match status" value="1"/>
</dbReference>
<accession>A0A9J6A7F4</accession>
<sequence length="647" mass="74537">MKEKPTLPEIRRWSSTLWKKAFGVNIYEIYGGMFLFEFPNINMAEQTLQGQWNWKNHRFNLEWWNSMVGCLPNNTLKMETWIRVVGIPLHLWSGRVFQEIGNLCGGWVASEEETEVRNHMKWARILVANDGRNIPKEVSISRNGVIFHFPIWVECQVKVELQPESLQTENRVIGEDRAHKYPVHAFTQQSGGGKGCGKVSSKACGKVQSHQFRDFTSEEQVDTAVKGREGGPHGAALGHQQPNRKRKLYKNGPDFSSQVIFNDITCKSPIPLDSGYFPELLELQYNQETERTATQNLNQIAHAEEEMALELLLQLDSSRQGRSMEVEAVCKKTRCRGSQELKSLGEPCSLVIDEVKLVSWNVKGLNNKDKRRLVKSVMGGWNADIICLQETKLEGDVIEEVRQIWGGRWVKYACLEASGTRGNSNEIGAIRGLIEGPWAVCGDFNVVRFISEKRNCLIRTKDMREFSDFIEDLKLLDTQLEDGQYTWFKGDNQDIASRIDRILISKEWDESFNNIKQIALQKFGSDHTPIALLGGVWNQNKNYFKFENWWLDTVGFTNRIKEWWDTFSGRPNFILASKLKALKEKLKVWSRSDQVNLGAKRMNLLKELVVFDEVSKGRALTEDEVTRKSSRLLEFEELLKYEEISWR</sequence>
<dbReference type="GO" id="GO:0004519">
    <property type="term" value="F:endonuclease activity"/>
    <property type="evidence" value="ECO:0007669"/>
    <property type="project" value="InterPro"/>
</dbReference>
<proteinExistence type="predicted"/>
<dbReference type="InterPro" id="IPR025558">
    <property type="entry name" value="DUF4283"/>
</dbReference>
<dbReference type="GO" id="GO:0003677">
    <property type="term" value="F:DNA binding"/>
    <property type="evidence" value="ECO:0007669"/>
    <property type="project" value="InterPro"/>
</dbReference>